<organism evidence="3 4">
    <name type="scientific">Treponema bryantii</name>
    <dbReference type="NCBI Taxonomy" id="163"/>
    <lineage>
        <taxon>Bacteria</taxon>
        <taxon>Pseudomonadati</taxon>
        <taxon>Spirochaetota</taxon>
        <taxon>Spirochaetia</taxon>
        <taxon>Spirochaetales</taxon>
        <taxon>Treponemataceae</taxon>
        <taxon>Treponema</taxon>
    </lineage>
</organism>
<dbReference type="EMBL" id="FOFU01000012">
    <property type="protein sequence ID" value="SEQ84513.1"/>
    <property type="molecule type" value="Genomic_DNA"/>
</dbReference>
<name>A0A1H9JCL9_9SPIR</name>
<dbReference type="InterPro" id="IPR002669">
    <property type="entry name" value="UreD"/>
</dbReference>
<gene>
    <name evidence="3" type="ORF">SAMN04487977_11233</name>
</gene>
<dbReference type="HAMAP" id="MF_01384">
    <property type="entry name" value="UreD"/>
    <property type="match status" value="1"/>
</dbReference>
<keyword evidence="2" id="KW-0143">Chaperone</keyword>
<dbReference type="AlphaFoldDB" id="A0A1H9JCL9"/>
<evidence type="ECO:0000313" key="3">
    <source>
        <dbReference type="EMBL" id="SEQ84513.1"/>
    </source>
</evidence>
<sequence length="283" mass="32188">MNQFAHVSRFEITASRAVSGKTFIEDSFFTSPFKIMKPFAQDDGSIAVFLQSASPGILADDTQIHKIKVNRRAGVEIRSQSFEKIFKMDEGKSAERKITAEVAEDAALIYRPLPCIPFSQSNFSSSTEILLAENSRLIYEDCICAGRVAHGEVYDFTRYKNLVKIYREGHLVYRDNLFLEGSDGQTHPERKVLLQGKTMFANYTHCGGMLIFGYSKITDIKKLRATLGLDEKLLYTEEKMKSDNQKIQIEVSENDYGDFIIRCLSDSAEKIQNLFELVRNSLR</sequence>
<keyword evidence="4" id="KW-1185">Reference proteome</keyword>
<dbReference type="GO" id="GO:0016151">
    <property type="term" value="F:nickel cation binding"/>
    <property type="evidence" value="ECO:0007669"/>
    <property type="project" value="InterPro"/>
</dbReference>
<reference evidence="3 4" key="1">
    <citation type="submission" date="2016-10" db="EMBL/GenBank/DDBJ databases">
        <authorList>
            <person name="de Groot N.N."/>
        </authorList>
    </citation>
    <scope>NUCLEOTIDE SEQUENCE [LARGE SCALE GENOMIC DNA]</scope>
    <source>
        <strain evidence="3 4">B25</strain>
    </source>
</reference>
<evidence type="ECO:0000313" key="4">
    <source>
        <dbReference type="Proteomes" id="UP000182360"/>
    </source>
</evidence>
<dbReference type="PANTHER" id="PTHR33643">
    <property type="entry name" value="UREASE ACCESSORY PROTEIN D"/>
    <property type="match status" value="1"/>
</dbReference>
<dbReference type="OrthoDB" id="9807968at2"/>
<evidence type="ECO:0000256" key="2">
    <source>
        <dbReference type="ARBA" id="ARBA00023186"/>
    </source>
</evidence>
<dbReference type="Proteomes" id="UP000182360">
    <property type="component" value="Unassembled WGS sequence"/>
</dbReference>
<evidence type="ECO:0000256" key="1">
    <source>
        <dbReference type="ARBA" id="ARBA00007177"/>
    </source>
</evidence>
<protein>
    <submittedName>
        <fullName evidence="3">UreD urease accessory protein</fullName>
    </submittedName>
</protein>
<accession>A0A1H9JCL9</accession>
<proteinExistence type="inferred from homology"/>
<dbReference type="Pfam" id="PF01774">
    <property type="entry name" value="UreD"/>
    <property type="match status" value="1"/>
</dbReference>
<dbReference type="PANTHER" id="PTHR33643:SF1">
    <property type="entry name" value="UREASE ACCESSORY PROTEIN D"/>
    <property type="match status" value="1"/>
</dbReference>
<comment type="similarity">
    <text evidence="1">Belongs to the UreD family.</text>
</comment>
<dbReference type="RefSeq" id="WP_074645407.1">
    <property type="nucleotide sequence ID" value="NZ_FOFU01000012.1"/>
</dbReference>